<dbReference type="Pfam" id="PF04235">
    <property type="entry name" value="DUF418"/>
    <property type="match status" value="1"/>
</dbReference>
<gene>
    <name evidence="3" type="ORF">BJ970_002103</name>
</gene>
<keyword evidence="4" id="KW-1185">Reference proteome</keyword>
<keyword evidence="1" id="KW-1133">Transmembrane helix</keyword>
<name>A0A840Q7E4_9PSEU</name>
<protein>
    <recommendedName>
        <fullName evidence="2">DUF418 domain-containing protein</fullName>
    </recommendedName>
</protein>
<dbReference type="RefSeq" id="WP_184726064.1">
    <property type="nucleotide sequence ID" value="NZ_JACHIW010000001.1"/>
</dbReference>
<keyword evidence="1" id="KW-0812">Transmembrane</keyword>
<organism evidence="3 4">
    <name type="scientific">Saccharopolyspora phatthalungensis</name>
    <dbReference type="NCBI Taxonomy" id="664693"/>
    <lineage>
        <taxon>Bacteria</taxon>
        <taxon>Bacillati</taxon>
        <taxon>Actinomycetota</taxon>
        <taxon>Actinomycetes</taxon>
        <taxon>Pseudonocardiales</taxon>
        <taxon>Pseudonocardiaceae</taxon>
        <taxon>Saccharopolyspora</taxon>
    </lineage>
</organism>
<feature type="transmembrane region" description="Helical" evidence="1">
    <location>
        <begin position="268"/>
        <end position="287"/>
    </location>
</feature>
<dbReference type="PANTHER" id="PTHR30590">
    <property type="entry name" value="INNER MEMBRANE PROTEIN"/>
    <property type="match status" value="1"/>
</dbReference>
<dbReference type="Proteomes" id="UP000584374">
    <property type="component" value="Unassembled WGS sequence"/>
</dbReference>
<feature type="transmembrane region" description="Helical" evidence="1">
    <location>
        <begin position="191"/>
        <end position="217"/>
    </location>
</feature>
<reference evidence="3 4" key="1">
    <citation type="submission" date="2020-08" db="EMBL/GenBank/DDBJ databases">
        <title>Sequencing the genomes of 1000 actinobacteria strains.</title>
        <authorList>
            <person name="Klenk H.-P."/>
        </authorList>
    </citation>
    <scope>NUCLEOTIDE SEQUENCE [LARGE SCALE GENOMIC DNA]</scope>
    <source>
        <strain evidence="3 4">DSM 45584</strain>
    </source>
</reference>
<feature type="transmembrane region" description="Helical" evidence="1">
    <location>
        <begin position="150"/>
        <end position="171"/>
    </location>
</feature>
<proteinExistence type="predicted"/>
<feature type="transmembrane region" description="Helical" evidence="1">
    <location>
        <begin position="122"/>
        <end position="138"/>
    </location>
</feature>
<dbReference type="AlphaFoldDB" id="A0A840Q7E4"/>
<keyword evidence="1" id="KW-0472">Membrane</keyword>
<feature type="transmembrane region" description="Helical" evidence="1">
    <location>
        <begin position="69"/>
        <end position="85"/>
    </location>
</feature>
<dbReference type="EMBL" id="JACHIW010000001">
    <property type="protein sequence ID" value="MBB5154569.1"/>
    <property type="molecule type" value="Genomic_DNA"/>
</dbReference>
<accession>A0A840Q7E4</accession>
<feature type="transmembrane region" description="Helical" evidence="1">
    <location>
        <begin position="97"/>
        <end position="116"/>
    </location>
</feature>
<feature type="transmembrane region" description="Helical" evidence="1">
    <location>
        <begin position="337"/>
        <end position="358"/>
    </location>
</feature>
<evidence type="ECO:0000256" key="1">
    <source>
        <dbReference type="SAM" id="Phobius"/>
    </source>
</evidence>
<feature type="domain" description="DUF418" evidence="2">
    <location>
        <begin position="221"/>
        <end position="373"/>
    </location>
</feature>
<feature type="transmembrane region" description="Helical" evidence="1">
    <location>
        <begin position="238"/>
        <end position="256"/>
    </location>
</feature>
<evidence type="ECO:0000259" key="2">
    <source>
        <dbReference type="Pfam" id="PF04235"/>
    </source>
</evidence>
<dbReference type="PANTHER" id="PTHR30590:SF2">
    <property type="entry name" value="INNER MEMBRANE PROTEIN"/>
    <property type="match status" value="1"/>
</dbReference>
<evidence type="ECO:0000313" key="4">
    <source>
        <dbReference type="Proteomes" id="UP000584374"/>
    </source>
</evidence>
<comment type="caution">
    <text evidence="3">The sequence shown here is derived from an EMBL/GenBank/DDBJ whole genome shotgun (WGS) entry which is preliminary data.</text>
</comment>
<dbReference type="InterPro" id="IPR052529">
    <property type="entry name" value="Bact_Transport_Assoc"/>
</dbReference>
<sequence>MTALQHAPTSSRIAAIDVVRGLAILGTLGTNIWIFTDPDGPAGLLTVVETGTITANVEAAIRFLANGKFLALLTLLFGIGLELQYRSALRRRGRWPGWYLWRAALLFGEGLMHYVLIFEFDVLMSYAVTSMLVAYLIGRSERVIRGWTVATVSLHVAFLSVVTFGLLTGHASMNGTHSDRYASGSYLEQVLARLTGWGAFRAEAIFIIPMSVALFLIGARLYRAGVFAPEGQRLRNRLMLFGFGVGVPLNLVTAYAGPDWFMVDRYLLPPTIALGLLGLIPAVLGAMRGAPGFVRRGLTAVGRTALSCYVFQNLVATILCYGWGFGLAVRFDWARPWWVIAAWAAICATFLTLSTWWLRHFERGPLEAAWNWAYRLPQRKKTPESIDGRSPRDISRC</sequence>
<dbReference type="InterPro" id="IPR007349">
    <property type="entry name" value="DUF418"/>
</dbReference>
<feature type="transmembrane region" description="Helical" evidence="1">
    <location>
        <begin position="308"/>
        <end position="331"/>
    </location>
</feature>
<evidence type="ECO:0000313" key="3">
    <source>
        <dbReference type="EMBL" id="MBB5154569.1"/>
    </source>
</evidence>